<feature type="transmembrane region" description="Helical" evidence="1">
    <location>
        <begin position="42"/>
        <end position="67"/>
    </location>
</feature>
<proteinExistence type="predicted"/>
<keyword evidence="3" id="KW-1185">Reference proteome</keyword>
<reference evidence="2 3" key="1">
    <citation type="journal article" date="2012" name="Eukaryot. Cell">
        <title>Genome sequence of the fungus Glarea lozoyensis: the first genome sequence of a species from the Helotiaceae family.</title>
        <authorList>
            <person name="Youssar L."/>
            <person name="Gruening B.A."/>
            <person name="Erxleben A."/>
            <person name="Guenther S."/>
            <person name="Huettel W."/>
        </authorList>
    </citation>
    <scope>NUCLEOTIDE SEQUENCE [LARGE SCALE GENOMIC DNA]</scope>
    <source>
        <strain evidence="3">ATCC 74030 / MF5533</strain>
    </source>
</reference>
<comment type="caution">
    <text evidence="2">The sequence shown here is derived from an EMBL/GenBank/DDBJ whole genome shotgun (WGS) entry which is preliminary data.</text>
</comment>
<accession>H0EU94</accession>
<organism evidence="2 3">
    <name type="scientific">Glarea lozoyensis (strain ATCC 74030 / MF5533)</name>
    <dbReference type="NCBI Taxonomy" id="1104152"/>
    <lineage>
        <taxon>Eukaryota</taxon>
        <taxon>Fungi</taxon>
        <taxon>Dikarya</taxon>
        <taxon>Ascomycota</taxon>
        <taxon>Pezizomycotina</taxon>
        <taxon>Leotiomycetes</taxon>
        <taxon>Helotiales</taxon>
        <taxon>Helotiaceae</taxon>
        <taxon>Glarea</taxon>
    </lineage>
</organism>
<evidence type="ECO:0000256" key="1">
    <source>
        <dbReference type="SAM" id="Phobius"/>
    </source>
</evidence>
<dbReference type="EMBL" id="AGUE01000169">
    <property type="protein sequence ID" value="EHK97906.1"/>
    <property type="molecule type" value="Genomic_DNA"/>
</dbReference>
<evidence type="ECO:0000313" key="2">
    <source>
        <dbReference type="EMBL" id="EHK97906.1"/>
    </source>
</evidence>
<gene>
    <name evidence="2" type="ORF">M7I_6326</name>
</gene>
<dbReference type="Proteomes" id="UP000005446">
    <property type="component" value="Unassembled WGS sequence"/>
</dbReference>
<keyword evidence="1" id="KW-0472">Membrane</keyword>
<feature type="transmembrane region" description="Helical" evidence="1">
    <location>
        <begin position="12"/>
        <end position="36"/>
    </location>
</feature>
<evidence type="ECO:0000313" key="3">
    <source>
        <dbReference type="Proteomes" id="UP000005446"/>
    </source>
</evidence>
<keyword evidence="1" id="KW-0812">Transmembrane</keyword>
<sequence>MDSKDIPSAPAAAQIAVVVLPIAIPASLAPAAVAVVDYTSVVAVEAVVAVPFAVLVSVAVVPSAAAVDK</sequence>
<dbReference type="InParanoid" id="H0EU94"/>
<protein>
    <submittedName>
        <fullName evidence="2">Uncharacterized protein</fullName>
    </submittedName>
</protein>
<dbReference type="HOGENOM" id="CLU_2776149_0_0_1"/>
<keyword evidence="1" id="KW-1133">Transmembrane helix</keyword>
<dbReference type="AlphaFoldDB" id="H0EU94"/>
<name>H0EU94_GLAL7</name>